<comment type="caution">
    <text evidence="1">The sequence shown here is derived from an EMBL/GenBank/DDBJ whole genome shotgun (WGS) entry which is preliminary data.</text>
</comment>
<dbReference type="InterPro" id="IPR012657">
    <property type="entry name" value="23S_rRNA-intervening_sequence"/>
</dbReference>
<evidence type="ECO:0000313" key="1">
    <source>
        <dbReference type="EMBL" id="PIZ48020.1"/>
    </source>
</evidence>
<dbReference type="PIRSF" id="PIRSF035652">
    <property type="entry name" value="CHP02436"/>
    <property type="match status" value="1"/>
</dbReference>
<sequence length="126" mass="14391">MNKYSGTEKDIHIRIHKFVTSCFVNIIRKIPKTPENIPIIQQISASLTSIGANDQEADAANSNKDFILKYTIAKKETKETKYWLSLISDTVILEKTLLDPYIRESQEILLIISKIIQNSKINLSIK</sequence>
<reference evidence="2" key="1">
    <citation type="submission" date="2017-09" db="EMBL/GenBank/DDBJ databases">
        <title>Depth-based differentiation of microbial function through sediment-hosted aquifers and enrichment of novel symbionts in the deep terrestrial subsurface.</title>
        <authorList>
            <person name="Probst A.J."/>
            <person name="Ladd B."/>
            <person name="Jarett J.K."/>
            <person name="Geller-Mcgrath D.E."/>
            <person name="Sieber C.M.K."/>
            <person name="Emerson J.B."/>
            <person name="Anantharaman K."/>
            <person name="Thomas B.C."/>
            <person name="Malmstrom R."/>
            <person name="Stieglmeier M."/>
            <person name="Klingl A."/>
            <person name="Woyke T."/>
            <person name="Ryan C.M."/>
            <person name="Banfield J.F."/>
        </authorList>
    </citation>
    <scope>NUCLEOTIDE SEQUENCE [LARGE SCALE GENOMIC DNA]</scope>
</reference>
<dbReference type="Pfam" id="PF05635">
    <property type="entry name" value="23S_rRNA_IVP"/>
    <property type="match status" value="1"/>
</dbReference>
<dbReference type="AlphaFoldDB" id="A0A2M7TLN7"/>
<gene>
    <name evidence="1" type="ORF">COY29_04410</name>
</gene>
<dbReference type="InterPro" id="IPR036583">
    <property type="entry name" value="23S_rRNA_IVS_sf"/>
</dbReference>
<evidence type="ECO:0000313" key="2">
    <source>
        <dbReference type="Proteomes" id="UP000229753"/>
    </source>
</evidence>
<dbReference type="PANTHER" id="PTHR38471">
    <property type="entry name" value="FOUR HELIX BUNDLE PROTEIN"/>
    <property type="match status" value="1"/>
</dbReference>
<protein>
    <submittedName>
        <fullName evidence="1">Four helix bundle protein</fullName>
    </submittedName>
</protein>
<dbReference type="Gene3D" id="1.20.1440.60">
    <property type="entry name" value="23S rRNA-intervening sequence"/>
    <property type="match status" value="1"/>
</dbReference>
<proteinExistence type="predicted"/>
<dbReference type="NCBIfam" id="TIGR02436">
    <property type="entry name" value="four helix bundle protein"/>
    <property type="match status" value="1"/>
</dbReference>
<dbReference type="PANTHER" id="PTHR38471:SF2">
    <property type="entry name" value="FOUR HELIX BUNDLE PROTEIN"/>
    <property type="match status" value="1"/>
</dbReference>
<dbReference type="SUPFAM" id="SSF158446">
    <property type="entry name" value="IVS-encoded protein-like"/>
    <property type="match status" value="1"/>
</dbReference>
<organism evidence="1 2">
    <name type="scientific">Candidatus Woesebacteria bacterium CG_4_10_14_0_2_um_filter_39_14</name>
    <dbReference type="NCBI Taxonomy" id="1975054"/>
    <lineage>
        <taxon>Bacteria</taxon>
        <taxon>Candidatus Woeseibacteriota</taxon>
    </lineage>
</organism>
<dbReference type="Proteomes" id="UP000229753">
    <property type="component" value="Unassembled WGS sequence"/>
</dbReference>
<dbReference type="EMBL" id="PFNO01000144">
    <property type="protein sequence ID" value="PIZ48020.1"/>
    <property type="molecule type" value="Genomic_DNA"/>
</dbReference>
<name>A0A2M7TLN7_9BACT</name>
<accession>A0A2M7TLN7</accession>